<reference evidence="2 3" key="1">
    <citation type="journal article" date="2023" name="Hortic Res">
        <title>The complete reference genome for grapevine (Vitis vinifera L.) genetics and breeding.</title>
        <authorList>
            <person name="Shi X."/>
            <person name="Cao S."/>
            <person name="Wang X."/>
            <person name="Huang S."/>
            <person name="Wang Y."/>
            <person name="Liu Z."/>
            <person name="Liu W."/>
            <person name="Leng X."/>
            <person name="Peng Y."/>
            <person name="Wang N."/>
            <person name="Wang Y."/>
            <person name="Ma Z."/>
            <person name="Xu X."/>
            <person name="Zhang F."/>
            <person name="Xue H."/>
            <person name="Zhong H."/>
            <person name="Wang Y."/>
            <person name="Zhang K."/>
            <person name="Velt A."/>
            <person name="Avia K."/>
            <person name="Holtgrawe D."/>
            <person name="Grimplet J."/>
            <person name="Matus J.T."/>
            <person name="Ware D."/>
            <person name="Wu X."/>
            <person name="Wang H."/>
            <person name="Liu C."/>
            <person name="Fang Y."/>
            <person name="Rustenholz C."/>
            <person name="Cheng Z."/>
            <person name="Xiao H."/>
            <person name="Zhou Y."/>
        </authorList>
    </citation>
    <scope>NUCLEOTIDE SEQUENCE [LARGE SCALE GENOMIC DNA]</scope>
    <source>
        <strain evidence="3">cv. Pinot noir / PN40024</strain>
        <tissue evidence="2">Leaf</tissue>
    </source>
</reference>
<evidence type="ECO:0000259" key="1">
    <source>
        <dbReference type="Pfam" id="PF17921"/>
    </source>
</evidence>
<dbReference type="Gene3D" id="1.10.340.70">
    <property type="match status" value="1"/>
</dbReference>
<dbReference type="InterPro" id="IPR012337">
    <property type="entry name" value="RNaseH-like_sf"/>
</dbReference>
<sequence>MVVTDNVANTFFKTQKKLSLRQARWQEFLTDFRFEWLHRPGKHNTVVDALSRREVIAYITTLSEVIFDFNEKIKQAAEQDAAYGRLKQQVKEGVIRRYWLEGDLLVAKGGRWYVPTGGLRKELLRETHDAKWAVHPGEERTLTLLARSYYWPKMGEDVQAYVKSCLVCQMDKTKRFSKYVVFISAPDACPAEEATKLFFSNVVKHFGLPRDIVSDRDTRFTSKF</sequence>
<dbReference type="PANTHER" id="PTHR35046:SF26">
    <property type="entry name" value="RNA-DIRECTED DNA POLYMERASE"/>
    <property type="match status" value="1"/>
</dbReference>
<evidence type="ECO:0000313" key="3">
    <source>
        <dbReference type="Proteomes" id="UP001227230"/>
    </source>
</evidence>
<accession>A0ABY9BYS2</accession>
<keyword evidence="3" id="KW-1185">Reference proteome</keyword>
<dbReference type="PANTHER" id="PTHR35046">
    <property type="entry name" value="ZINC KNUCKLE (CCHC-TYPE) FAMILY PROTEIN"/>
    <property type="match status" value="1"/>
</dbReference>
<name>A0ABY9BYS2_VITVI</name>
<dbReference type="Proteomes" id="UP001227230">
    <property type="component" value="Chromosome 5"/>
</dbReference>
<proteinExistence type="predicted"/>
<dbReference type="InterPro" id="IPR041588">
    <property type="entry name" value="Integrase_H2C2"/>
</dbReference>
<protein>
    <recommendedName>
        <fullName evidence="1">Integrase zinc-binding domain-containing protein</fullName>
    </recommendedName>
</protein>
<gene>
    <name evidence="2" type="ORF">VitviT2T_007294</name>
</gene>
<dbReference type="SUPFAM" id="SSF53098">
    <property type="entry name" value="Ribonuclease H-like"/>
    <property type="match status" value="1"/>
</dbReference>
<evidence type="ECO:0000313" key="2">
    <source>
        <dbReference type="EMBL" id="WJZ87951.1"/>
    </source>
</evidence>
<dbReference type="Pfam" id="PF17921">
    <property type="entry name" value="Integrase_H2C2"/>
    <property type="match status" value="1"/>
</dbReference>
<feature type="domain" description="Integrase zinc-binding" evidence="1">
    <location>
        <begin position="118"/>
        <end position="173"/>
    </location>
</feature>
<organism evidence="2 3">
    <name type="scientific">Vitis vinifera</name>
    <name type="common">Grape</name>
    <dbReference type="NCBI Taxonomy" id="29760"/>
    <lineage>
        <taxon>Eukaryota</taxon>
        <taxon>Viridiplantae</taxon>
        <taxon>Streptophyta</taxon>
        <taxon>Embryophyta</taxon>
        <taxon>Tracheophyta</taxon>
        <taxon>Spermatophyta</taxon>
        <taxon>Magnoliopsida</taxon>
        <taxon>eudicotyledons</taxon>
        <taxon>Gunneridae</taxon>
        <taxon>Pentapetalae</taxon>
        <taxon>rosids</taxon>
        <taxon>Vitales</taxon>
        <taxon>Vitaceae</taxon>
        <taxon>Viteae</taxon>
        <taxon>Vitis</taxon>
    </lineage>
</organism>
<dbReference type="EMBL" id="CP126652">
    <property type="protein sequence ID" value="WJZ87951.1"/>
    <property type="molecule type" value="Genomic_DNA"/>
</dbReference>